<organism evidence="2 3">
    <name type="scientific">Catalinimonas alkaloidigena</name>
    <dbReference type="NCBI Taxonomy" id="1075417"/>
    <lineage>
        <taxon>Bacteria</taxon>
        <taxon>Pseudomonadati</taxon>
        <taxon>Bacteroidota</taxon>
        <taxon>Cytophagia</taxon>
        <taxon>Cytophagales</taxon>
        <taxon>Catalimonadaceae</taxon>
        <taxon>Catalinimonas</taxon>
    </lineage>
</organism>
<feature type="transmembrane region" description="Helical" evidence="1">
    <location>
        <begin position="127"/>
        <end position="143"/>
    </location>
</feature>
<evidence type="ECO:0000313" key="2">
    <source>
        <dbReference type="EMBL" id="SDL35800.1"/>
    </source>
</evidence>
<evidence type="ECO:0000313" key="3">
    <source>
        <dbReference type="Proteomes" id="UP000198510"/>
    </source>
</evidence>
<dbReference type="EMBL" id="FNFO01000005">
    <property type="protein sequence ID" value="SDL35800.1"/>
    <property type="molecule type" value="Genomic_DNA"/>
</dbReference>
<proteinExistence type="predicted"/>
<feature type="transmembrane region" description="Helical" evidence="1">
    <location>
        <begin position="59"/>
        <end position="79"/>
    </location>
</feature>
<dbReference type="AlphaFoldDB" id="A0A1G9JE37"/>
<keyword evidence="1" id="KW-0472">Membrane</keyword>
<feature type="transmembrane region" description="Helical" evidence="1">
    <location>
        <begin position="100"/>
        <end position="121"/>
    </location>
</feature>
<keyword evidence="3" id="KW-1185">Reference proteome</keyword>
<sequence>MLRKRRRQREREAIRRVLDRQKLVFGIQVSLLAVVLGGFMLWAWWTYRPVRRWTPPGEIWIYTIATLYLAILVGSQIAFRKVLERIPVRQRLRTKIRYYFYANLIRYSGYEIVGMLCIGAYFFTGHLIYLGFTLLSLVLYIIYRPAREIIVEELHLHEREARLLFEA</sequence>
<dbReference type="RefSeq" id="WP_143017310.1">
    <property type="nucleotide sequence ID" value="NZ_FNFO01000005.1"/>
</dbReference>
<accession>A0A1G9JE37</accession>
<name>A0A1G9JE37_9BACT</name>
<dbReference type="Proteomes" id="UP000198510">
    <property type="component" value="Unassembled WGS sequence"/>
</dbReference>
<protein>
    <submittedName>
        <fullName evidence="2">Uncharacterized protein</fullName>
    </submittedName>
</protein>
<reference evidence="2 3" key="1">
    <citation type="submission" date="2016-10" db="EMBL/GenBank/DDBJ databases">
        <authorList>
            <person name="de Groot N.N."/>
        </authorList>
    </citation>
    <scope>NUCLEOTIDE SEQUENCE [LARGE SCALE GENOMIC DNA]</scope>
    <source>
        <strain evidence="2 3">DSM 25186</strain>
    </source>
</reference>
<evidence type="ECO:0000256" key="1">
    <source>
        <dbReference type="SAM" id="Phobius"/>
    </source>
</evidence>
<dbReference type="STRING" id="1075417.SAMN05421823_105289"/>
<keyword evidence="1" id="KW-1133">Transmembrane helix</keyword>
<gene>
    <name evidence="2" type="ORF">SAMN05421823_105289</name>
</gene>
<feature type="transmembrane region" description="Helical" evidence="1">
    <location>
        <begin position="23"/>
        <end position="47"/>
    </location>
</feature>
<keyword evidence="1" id="KW-0812">Transmembrane</keyword>